<dbReference type="NCBIfam" id="TIGR03013">
    <property type="entry name" value="EpsB_2"/>
    <property type="match status" value="1"/>
</dbReference>
<dbReference type="InterPro" id="IPR003362">
    <property type="entry name" value="Bact_transf"/>
</dbReference>
<dbReference type="Pfam" id="PF02397">
    <property type="entry name" value="Bac_transf"/>
    <property type="match status" value="1"/>
</dbReference>
<dbReference type="EMBL" id="JAHHGM010000003">
    <property type="protein sequence ID" value="MBT2988180.1"/>
    <property type="molecule type" value="Genomic_DNA"/>
</dbReference>
<dbReference type="PANTHER" id="PTHR30576:SF0">
    <property type="entry name" value="UNDECAPRENYL-PHOSPHATE N-ACETYLGALACTOSAMINYL 1-PHOSPHATE TRANSFERASE-RELATED"/>
    <property type="match status" value="1"/>
</dbReference>
<dbReference type="GO" id="GO:0016020">
    <property type="term" value="C:membrane"/>
    <property type="evidence" value="ECO:0007669"/>
    <property type="project" value="UniProtKB-SubCell"/>
</dbReference>
<feature type="domain" description="Bacterial sugar transferase" evidence="8">
    <location>
        <begin position="275"/>
        <end position="460"/>
    </location>
</feature>
<evidence type="ECO:0000256" key="7">
    <source>
        <dbReference type="SAM" id="Phobius"/>
    </source>
</evidence>
<comment type="caution">
    <text evidence="9">The sequence shown here is derived from an EMBL/GenBank/DDBJ whole genome shotgun (WGS) entry which is preliminary data.</text>
</comment>
<feature type="transmembrane region" description="Helical" evidence="7">
    <location>
        <begin position="114"/>
        <end position="134"/>
    </location>
</feature>
<keyword evidence="5 7" id="KW-1133">Transmembrane helix</keyword>
<reference evidence="9 10" key="1">
    <citation type="submission" date="2021-05" db="EMBL/GenBank/DDBJ databases">
        <title>Genetic and Functional Diversity in Clade A Lucinid endosymbionts from the Bahamas.</title>
        <authorList>
            <person name="Giani N.M."/>
            <person name="Engel A.S."/>
            <person name="Campbell B.J."/>
        </authorList>
    </citation>
    <scope>NUCLEOTIDE SEQUENCE [LARGE SCALE GENOMIC DNA]</scope>
    <source>
        <strain evidence="9">LUC16012Gg_MoonRockCtena</strain>
    </source>
</reference>
<accession>A0A944M6S7</accession>
<dbReference type="InterPro" id="IPR017475">
    <property type="entry name" value="EPS_sugar_tfrase"/>
</dbReference>
<sequence>MIKLFGVYISKAVVLLAVIEILIFFASILGAFYLRHEFGGDPLEISDQTLKNLPATFSVIMFSSLTALGLYQKGSMASSSGFLLRLILGFLVGGTIMAFLFISLNLFPVAERPLLTQGLIISLLGILVARTLFVRVTSDKTLKRRVLVLGVGINADRIEESVKAKDTVGIVVVGYVNLGDRIELIDEERQIVKDQTLLEISNRLAVDEIVVAVDDRRKKLPNHELLECKIKGIQILDLLTFFEKELSIINIDLLYPSWMLYADGYRQRALNRTIKKTFDMSVGIVIFVFAAPIMVLVAIASFIESGGRDPILYNQVRVGKNGKLFKVYKFRSMRTDAEADGVARWASKNDTRITKLGGFLRKTRLDELPQIYNILNGDMSLVGPRPERPEFVLQLSNDIPYYLQRHWVKPGLTGWAQLLYPYGASEEDAKRKLEYDLYYVKNASTMLDLVILLQTIEVVLLGKGAQ</sequence>
<evidence type="ECO:0000313" key="10">
    <source>
        <dbReference type="Proteomes" id="UP000770889"/>
    </source>
</evidence>
<evidence type="ECO:0000313" key="9">
    <source>
        <dbReference type="EMBL" id="MBT2988180.1"/>
    </source>
</evidence>
<evidence type="ECO:0000256" key="1">
    <source>
        <dbReference type="ARBA" id="ARBA00004141"/>
    </source>
</evidence>
<evidence type="ECO:0000256" key="2">
    <source>
        <dbReference type="ARBA" id="ARBA00006464"/>
    </source>
</evidence>
<feature type="transmembrane region" description="Helical" evidence="7">
    <location>
        <begin position="83"/>
        <end position="102"/>
    </location>
</feature>
<name>A0A944M6S7_9GAMM</name>
<gene>
    <name evidence="9" type="ORF">KME65_04390</name>
</gene>
<evidence type="ECO:0000256" key="3">
    <source>
        <dbReference type="ARBA" id="ARBA00022679"/>
    </source>
</evidence>
<feature type="transmembrane region" description="Helical" evidence="7">
    <location>
        <begin position="12"/>
        <end position="33"/>
    </location>
</feature>
<evidence type="ECO:0000259" key="8">
    <source>
        <dbReference type="Pfam" id="PF02397"/>
    </source>
</evidence>
<comment type="similarity">
    <text evidence="2">Belongs to the bacterial sugar transferase family.</text>
</comment>
<feature type="transmembrane region" description="Helical" evidence="7">
    <location>
        <begin position="282"/>
        <end position="303"/>
    </location>
</feature>
<comment type="subcellular location">
    <subcellularLocation>
        <location evidence="1">Membrane</location>
        <topology evidence="1">Multi-pass membrane protein</topology>
    </subcellularLocation>
</comment>
<evidence type="ECO:0000256" key="4">
    <source>
        <dbReference type="ARBA" id="ARBA00022692"/>
    </source>
</evidence>
<dbReference type="Proteomes" id="UP000770889">
    <property type="component" value="Unassembled WGS sequence"/>
</dbReference>
<evidence type="ECO:0000256" key="6">
    <source>
        <dbReference type="ARBA" id="ARBA00023136"/>
    </source>
</evidence>
<dbReference type="InterPro" id="IPR017464">
    <property type="entry name" value="Sugar_tfrase_EpsB_2"/>
</dbReference>
<dbReference type="PANTHER" id="PTHR30576">
    <property type="entry name" value="COLANIC BIOSYNTHESIS UDP-GLUCOSE LIPID CARRIER TRANSFERASE"/>
    <property type="match status" value="1"/>
</dbReference>
<keyword evidence="3" id="KW-0808">Transferase</keyword>
<evidence type="ECO:0000256" key="5">
    <source>
        <dbReference type="ARBA" id="ARBA00022989"/>
    </source>
</evidence>
<organism evidence="9 10">
    <name type="scientific">Candidatus Thiodiazotropha taylori</name>
    <dbReference type="NCBI Taxonomy" id="2792791"/>
    <lineage>
        <taxon>Bacteria</taxon>
        <taxon>Pseudomonadati</taxon>
        <taxon>Pseudomonadota</taxon>
        <taxon>Gammaproteobacteria</taxon>
        <taxon>Chromatiales</taxon>
        <taxon>Sedimenticolaceae</taxon>
        <taxon>Candidatus Thiodiazotropha</taxon>
    </lineage>
</organism>
<dbReference type="NCBIfam" id="TIGR03025">
    <property type="entry name" value="EPS_sugtrans"/>
    <property type="match status" value="1"/>
</dbReference>
<keyword evidence="4 7" id="KW-0812">Transmembrane</keyword>
<protein>
    <submittedName>
        <fullName evidence="9">TIGR03013 family PEP-CTERM/XrtA system glycosyltransferase</fullName>
    </submittedName>
</protein>
<dbReference type="AlphaFoldDB" id="A0A944M6S7"/>
<dbReference type="GO" id="GO:0016780">
    <property type="term" value="F:phosphotransferase activity, for other substituted phosphate groups"/>
    <property type="evidence" value="ECO:0007669"/>
    <property type="project" value="TreeGrafter"/>
</dbReference>
<keyword evidence="6 7" id="KW-0472">Membrane</keyword>
<feature type="transmembrane region" description="Helical" evidence="7">
    <location>
        <begin position="53"/>
        <end position="71"/>
    </location>
</feature>
<proteinExistence type="inferred from homology"/>